<evidence type="ECO:0000313" key="2">
    <source>
        <dbReference type="EMBL" id="KAK5637323.1"/>
    </source>
</evidence>
<feature type="transmembrane region" description="Helical" evidence="1">
    <location>
        <begin position="26"/>
        <end position="43"/>
    </location>
</feature>
<gene>
    <name evidence="2" type="ORF">RRF57_013035</name>
</gene>
<sequence>MHPLNNATADPVFLGISKAREYNERTLALVVVGILSLYLTSVIKPSFSSVKAPFVGYRSWLEPGWLVRLRFIRGSRPIIREGYSKVFN</sequence>
<evidence type="ECO:0000256" key="1">
    <source>
        <dbReference type="SAM" id="Phobius"/>
    </source>
</evidence>
<accession>A0AAN7V0C6</accession>
<dbReference type="EMBL" id="JAWHQM010000108">
    <property type="protein sequence ID" value="KAK5637323.1"/>
    <property type="molecule type" value="Genomic_DNA"/>
</dbReference>
<comment type="caution">
    <text evidence="2">The sequence shown here is derived from an EMBL/GenBank/DDBJ whole genome shotgun (WGS) entry which is preliminary data.</text>
</comment>
<dbReference type="Proteomes" id="UP001305414">
    <property type="component" value="Unassembled WGS sequence"/>
</dbReference>
<reference evidence="2 3" key="1">
    <citation type="submission" date="2023-10" db="EMBL/GenBank/DDBJ databases">
        <title>Draft genome sequence of Xylaria bambusicola isolate GMP-LS, the root and basal stem rot pathogen of sugarcane in Indonesia.</title>
        <authorList>
            <person name="Selvaraj P."/>
            <person name="Muralishankar V."/>
            <person name="Muruganantham S."/>
            <person name="Sp S."/>
            <person name="Haryani S."/>
            <person name="Lau K.J.X."/>
            <person name="Naqvi N.I."/>
        </authorList>
    </citation>
    <scope>NUCLEOTIDE SEQUENCE [LARGE SCALE GENOMIC DNA]</scope>
    <source>
        <strain evidence="2">GMP-LS</strain>
    </source>
</reference>
<keyword evidence="1" id="KW-0812">Transmembrane</keyword>
<protein>
    <submittedName>
        <fullName evidence="2">Uncharacterized protein</fullName>
    </submittedName>
</protein>
<evidence type="ECO:0000313" key="3">
    <source>
        <dbReference type="Proteomes" id="UP001305414"/>
    </source>
</evidence>
<organism evidence="2 3">
    <name type="scientific">Xylaria bambusicola</name>
    <dbReference type="NCBI Taxonomy" id="326684"/>
    <lineage>
        <taxon>Eukaryota</taxon>
        <taxon>Fungi</taxon>
        <taxon>Dikarya</taxon>
        <taxon>Ascomycota</taxon>
        <taxon>Pezizomycotina</taxon>
        <taxon>Sordariomycetes</taxon>
        <taxon>Xylariomycetidae</taxon>
        <taxon>Xylariales</taxon>
        <taxon>Xylariaceae</taxon>
        <taxon>Xylaria</taxon>
    </lineage>
</organism>
<proteinExistence type="predicted"/>
<keyword evidence="1" id="KW-0472">Membrane</keyword>
<name>A0AAN7V0C6_9PEZI</name>
<keyword evidence="3" id="KW-1185">Reference proteome</keyword>
<keyword evidence="1" id="KW-1133">Transmembrane helix</keyword>
<dbReference type="AlphaFoldDB" id="A0AAN7V0C6"/>